<comment type="caution">
    <text evidence="1">The sequence shown here is derived from an EMBL/GenBank/DDBJ whole genome shotgun (WGS) entry which is preliminary data.</text>
</comment>
<name>A0A231V1I6_9HYPH</name>
<evidence type="ECO:0000313" key="1">
    <source>
        <dbReference type="EMBL" id="OXT01977.1"/>
    </source>
</evidence>
<protein>
    <submittedName>
        <fullName evidence="1">Uncharacterized protein</fullName>
    </submittedName>
</protein>
<sequence length="247" mass="26791">MTMWQGAQLKGRTVCVTASSASETISFKKSRLGQWGIDQAVASLTRAVLAERGELAVHGGSAVGHLVAMVAGEYQEPSFAERGLEAVSRRPKVRLYGQIDLSERERQDEELLDRIGLAATRRLSTGAAEFDLLELEDPVALVCIGGGKQSLALAMAFSKRFPKRPLFALVSTGGAAAYLLSEASASALDAESTILGEVRERERSRWEAGSLLRDERLRMIEEESVPYPIIMQVVVDRIVRSGGGDLD</sequence>
<proteinExistence type="predicted"/>
<reference evidence="2" key="1">
    <citation type="journal article" date="2017" name="Int. J. Syst. Evol. Microbiol.">
        <title>Notoacmeibacter marinus gen. nov., sp. nov., isolated from the gut of a limpet and proposal of Notoacmeibacteraceae fam. nov. in the order Rhizobiales of the class Alphaproteobacteria.</title>
        <authorList>
            <person name="Huang Z."/>
            <person name="Guo F."/>
            <person name="Lai Q."/>
        </authorList>
    </citation>
    <scope>NUCLEOTIDE SEQUENCE [LARGE SCALE GENOMIC DNA]</scope>
    <source>
        <strain evidence="2">XMTR2A4</strain>
    </source>
</reference>
<organism evidence="1 2">
    <name type="scientific">Notoacmeibacter marinus</name>
    <dbReference type="NCBI Taxonomy" id="1876515"/>
    <lineage>
        <taxon>Bacteria</taxon>
        <taxon>Pseudomonadati</taxon>
        <taxon>Pseudomonadota</taxon>
        <taxon>Alphaproteobacteria</taxon>
        <taxon>Hyphomicrobiales</taxon>
        <taxon>Notoacmeibacteraceae</taxon>
        <taxon>Notoacmeibacter</taxon>
    </lineage>
</organism>
<gene>
    <name evidence="1" type="ORF">B7H23_03300</name>
</gene>
<dbReference type="Proteomes" id="UP000215405">
    <property type="component" value="Unassembled WGS sequence"/>
</dbReference>
<dbReference type="AlphaFoldDB" id="A0A231V1I6"/>
<evidence type="ECO:0000313" key="2">
    <source>
        <dbReference type="Proteomes" id="UP000215405"/>
    </source>
</evidence>
<keyword evidence="2" id="KW-1185">Reference proteome</keyword>
<accession>A0A231V1I6</accession>
<dbReference type="EMBL" id="NBYO01000001">
    <property type="protein sequence ID" value="OXT01977.1"/>
    <property type="molecule type" value="Genomic_DNA"/>
</dbReference>